<sequence length="66" mass="7193">MKLLSILFALAAAALASRVLHDPLAPPSKHTGHLAGAPILRPRLGAYNAAERKLQQCRVHMDWRDG</sequence>
<reference evidence="1 2" key="3">
    <citation type="journal article" date="1995" name="Virology">
        <title>Identification and analysis of a putative origin of DNA replication in the Choristoneura fumiferana multinucleocapsid nuclear polyhedrosis virus genome.</title>
        <authorList>
            <person name="Xie W.D."/>
            <person name="Arif B."/>
            <person name="Dobos P."/>
            <person name="Krell P.J."/>
        </authorList>
    </citation>
    <scope>NUCLEOTIDE SEQUENCE [LARGE SCALE GENOMIC DNA]</scope>
</reference>
<dbReference type="InterPro" id="IPR035259">
    <property type="entry name" value="DUF5437"/>
</dbReference>
<dbReference type="GeneID" id="1482765"/>
<reference evidence="1 2" key="5">
    <citation type="journal article" date="1996" name="Virology">
        <title>Studies of Choristoneura fumiferana nuclear polyhedrosis virus gene expression in insect cells.</title>
        <authorList>
            <person name="Qiu W."/>
            <person name="Liu J.J."/>
            <person name="Carstens E.B."/>
        </authorList>
    </citation>
    <scope>NUCLEOTIDE SEQUENCE [LARGE SCALE GENOMIC DNA]</scope>
</reference>
<dbReference type="KEGG" id="vg:1482765"/>
<dbReference type="OrthoDB" id="29019at10239"/>
<reference evidence="1 2" key="1">
    <citation type="journal article" date="1992" name="Virus Res.">
        <title>Identification of bent DNA and ARS fragments in the genome of Choristoneura fumiferana nuclear polyhedrosis virus.</title>
        <authorList>
            <person name="Lee H.Y."/>
            <person name="Arif B."/>
            <person name="Dobos P."/>
            <person name="Krell P."/>
        </authorList>
    </citation>
    <scope>NUCLEOTIDE SEQUENCE [LARGE SCALE GENOMIC DNA]</scope>
</reference>
<accession>Q7TLN7</accession>
<protein>
    <submittedName>
        <fullName evidence="1">Uncharacterized protein</fullName>
    </submittedName>
</protein>
<organismHost>
    <name type="scientific">Choristoneura fumiferana</name>
    <name type="common">Spruce budworm moth</name>
    <name type="synonym">Archips fumiferana</name>
    <dbReference type="NCBI Taxonomy" id="7141"/>
</organismHost>
<name>Q7TLN7_NPVCF</name>
<proteinExistence type="predicted"/>
<dbReference type="EMBL" id="AF512031">
    <property type="protein sequence ID" value="AAP29894.1"/>
    <property type="molecule type" value="Genomic_DNA"/>
</dbReference>
<dbReference type="Proteomes" id="UP000204418">
    <property type="component" value="Segment"/>
</dbReference>
<dbReference type="Pfam" id="PF17505">
    <property type="entry name" value="DUF5437"/>
    <property type="match status" value="1"/>
</dbReference>
<reference evidence="1 2" key="6">
    <citation type="journal article" date="1996" name="Virology">
        <title>Identification, molecular cloning, and transcription analysis of the Choristoneura fumiferana nuclear polyhedrosis virus spindle-like protein gene.</title>
        <authorList>
            <person name="Liu J.J."/>
            <person name="Carstens E.B."/>
        </authorList>
    </citation>
    <scope>NUCLEOTIDE SEQUENCE [LARGE SCALE GENOMIC DNA]</scope>
</reference>
<reference evidence="1 2" key="4">
    <citation type="journal article" date="1995" name="Virology">
        <title>Identification, localization, transcription, and sequence analysis of the Choristoneura fumiferana nuclear polyhedrosis virus DNA polymerase gene.</title>
        <authorList>
            <person name="Liu J.J."/>
            <person name="Carstens E.B."/>
        </authorList>
    </citation>
    <scope>NUCLEOTIDE SEQUENCE [LARGE SCALE GENOMIC DNA]</scope>
</reference>
<evidence type="ECO:0000313" key="1">
    <source>
        <dbReference type="EMBL" id="AAP29894.1"/>
    </source>
</evidence>
<reference evidence="1 2" key="2">
    <citation type="journal article" date="1995" name="J. Gen. Virol.">
        <title>Characterization, sequencing and phylogeny of the ecdysteroid UDP-glucosyltransferase gene from two distinct nuclear polyhedrosis viruses isolated from Choristoneura fumiferana.</title>
        <authorList>
            <person name="Barrett J.W."/>
            <person name="Krell P.J."/>
            <person name="Arif B.M."/>
        </authorList>
    </citation>
    <scope>NUCLEOTIDE SEQUENCE [LARGE SCALE GENOMIC DNA]</scope>
</reference>
<evidence type="ECO:0000313" key="2">
    <source>
        <dbReference type="Proteomes" id="UP000204418"/>
    </source>
</evidence>
<reference evidence="1 2" key="7">
    <citation type="journal article" date="2000" name="Virology">
        <title>Identification and molecular characterization of the Choristoneura fumiferana multicapsid nucleopolyhedrovirus genomic region encoding the regulatory genes pkip, p47, lef-12, and gta.</title>
        <authorList>
            <person name="Lapointe R."/>
            <person name="Back D.W."/>
            <person name="Ding Q."/>
            <person name="Carstens E.B."/>
        </authorList>
    </citation>
    <scope>NUCLEOTIDE SEQUENCE [LARGE SCALE GENOMIC DNA]</scope>
</reference>
<reference evidence="1 2" key="8">
    <citation type="journal article" date="2002" name="Virus Res.">
        <title>Identification and molecular characterization of the baculovirus CfMNPV early genes: ie-1, ie-2 and pe38.</title>
        <authorList>
            <person name="Carstens E.B."/>
            <person name="Liu J.J."/>
            <person name="Dominy C."/>
        </authorList>
    </citation>
    <scope>NUCLEOTIDE SEQUENCE [LARGE SCALE GENOMIC DNA]</scope>
</reference>
<dbReference type="RefSeq" id="NP_848423.1">
    <property type="nucleotide sequence ID" value="NC_004778.3"/>
</dbReference>
<keyword evidence="2" id="KW-1185">Reference proteome</keyword>
<reference evidence="1 2" key="9">
    <citation type="journal article" date="2005" name="J. Gen. Virol.">
        <title>Analysis of the Choristoneura fumiferana nucleopolyhedrovirus genome.</title>
        <authorList>
            <person name="de Jong J.G."/>
            <person name="Lauzon H.A."/>
            <person name="Dominy C."/>
            <person name="Poloumienko A."/>
            <person name="Carstens E.B."/>
            <person name="Arif B.M."/>
            <person name="Krell P.J."/>
        </authorList>
    </citation>
    <scope>NUCLEOTIDE SEQUENCE [LARGE SCALE GENOMIC DNA]</scope>
</reference>
<organism evidence="1 2">
    <name type="scientific">Choristoneura fumiferana nuclear polyhedrosis virus</name>
    <name type="common">CfMNPV</name>
    <dbReference type="NCBI Taxonomy" id="208973"/>
    <lineage>
        <taxon>Viruses</taxon>
        <taxon>Viruses incertae sedis</taxon>
        <taxon>Naldaviricetes</taxon>
        <taxon>Lefavirales</taxon>
        <taxon>Baculoviridae</taxon>
        <taxon>Alphabaculovirus</taxon>
        <taxon>Alphabaculovirus chofumiferanae</taxon>
    </lineage>
</organism>